<proteinExistence type="predicted"/>
<accession>A0A026WBA1</accession>
<dbReference type="EMBL" id="KK107293">
    <property type="protein sequence ID" value="EZA53335.1"/>
    <property type="molecule type" value="Genomic_DNA"/>
</dbReference>
<evidence type="ECO:0000313" key="2">
    <source>
        <dbReference type="Proteomes" id="UP000053097"/>
    </source>
</evidence>
<dbReference type="OrthoDB" id="7633997at2759"/>
<gene>
    <name evidence="1" type="ORF">X777_06414</name>
</gene>
<reference evidence="1 2" key="1">
    <citation type="journal article" date="2014" name="Curr. Biol.">
        <title>The genome of the clonal raider ant Cerapachys biroi.</title>
        <authorList>
            <person name="Oxley P.R."/>
            <person name="Ji L."/>
            <person name="Fetter-Pruneda I."/>
            <person name="McKenzie S.K."/>
            <person name="Li C."/>
            <person name="Hu H."/>
            <person name="Zhang G."/>
            <person name="Kronauer D.J."/>
        </authorList>
    </citation>
    <scope>NUCLEOTIDE SEQUENCE [LARGE SCALE GENOMIC DNA]</scope>
</reference>
<dbReference type="Proteomes" id="UP000053097">
    <property type="component" value="Unassembled WGS sequence"/>
</dbReference>
<evidence type="ECO:0000313" key="1">
    <source>
        <dbReference type="EMBL" id="EZA53335.1"/>
    </source>
</evidence>
<keyword evidence="2" id="KW-1185">Reference proteome</keyword>
<protein>
    <submittedName>
        <fullName evidence="1">Uncharacterized protein</fullName>
    </submittedName>
</protein>
<dbReference type="OMA" id="CHHAILC"/>
<name>A0A026WBA1_OOCBI</name>
<dbReference type="AlphaFoldDB" id="A0A026WBA1"/>
<organism evidence="1 2">
    <name type="scientific">Ooceraea biroi</name>
    <name type="common">Clonal raider ant</name>
    <name type="synonym">Cerapachys biroi</name>
    <dbReference type="NCBI Taxonomy" id="2015173"/>
    <lineage>
        <taxon>Eukaryota</taxon>
        <taxon>Metazoa</taxon>
        <taxon>Ecdysozoa</taxon>
        <taxon>Arthropoda</taxon>
        <taxon>Hexapoda</taxon>
        <taxon>Insecta</taxon>
        <taxon>Pterygota</taxon>
        <taxon>Neoptera</taxon>
        <taxon>Endopterygota</taxon>
        <taxon>Hymenoptera</taxon>
        <taxon>Apocrita</taxon>
        <taxon>Aculeata</taxon>
        <taxon>Formicoidea</taxon>
        <taxon>Formicidae</taxon>
        <taxon>Dorylinae</taxon>
        <taxon>Ooceraea</taxon>
    </lineage>
</organism>
<sequence>MVELSVLNLEKWVHSFVQNLSFHVSPICNKKMDKINFTCYVDADYHMNFELIAERYYKLLKDIAKKNALDVTDTQSVCCFIEKQTMFLDKYVYSENTLLLMYHHNHINKKIVQSIREIKINKNARERKAIVFKIESSKLKRETVDDYSHMCNTKSTRTVISDQKSEDPLLTKSRNICSKKLDVAKSITAYIRQKTVVNERYLQLYINDVEFMKNVHITLYIASKRNKKRLDYQHTLMLCEHAILCLIEPSEKASVYIENNLSGVIQNYLLQEYVYHFDVTSNTKNYSALLILSEWAKSLVKHPNTIMLRTISAILRCNIRDILVLSHCSNDSCI</sequence>